<evidence type="ECO:0000256" key="1">
    <source>
        <dbReference type="SAM" id="MobiDB-lite"/>
    </source>
</evidence>
<evidence type="ECO:0000313" key="3">
    <source>
        <dbReference type="EMBL" id="CAJ0572938.1"/>
    </source>
</evidence>
<sequence>MWAWLTRFFVLYCIYTPALFFSVPLSAFVWFIRREFVKESSVAGGPSLADGPLEEPTNNNTTKSYAKERCLEDQQLKQRSANHA</sequence>
<keyword evidence="2" id="KW-1133">Transmembrane helix</keyword>
<evidence type="ECO:0000313" key="5">
    <source>
        <dbReference type="Proteomes" id="UP001177023"/>
    </source>
</evidence>
<keyword evidence="2" id="KW-0472">Membrane</keyword>
<dbReference type="Proteomes" id="UP001177023">
    <property type="component" value="Unassembled WGS sequence"/>
</dbReference>
<feature type="region of interest" description="Disordered" evidence="1">
    <location>
        <begin position="42"/>
        <end position="66"/>
    </location>
</feature>
<organism evidence="4 5">
    <name type="scientific">Mesorhabditis spiculigera</name>
    <dbReference type="NCBI Taxonomy" id="96644"/>
    <lineage>
        <taxon>Eukaryota</taxon>
        <taxon>Metazoa</taxon>
        <taxon>Ecdysozoa</taxon>
        <taxon>Nematoda</taxon>
        <taxon>Chromadorea</taxon>
        <taxon>Rhabditida</taxon>
        <taxon>Rhabditina</taxon>
        <taxon>Rhabditomorpha</taxon>
        <taxon>Rhabditoidea</taxon>
        <taxon>Rhabditidae</taxon>
        <taxon>Mesorhabditinae</taxon>
        <taxon>Mesorhabditis</taxon>
    </lineage>
</organism>
<comment type="caution">
    <text evidence="4">The sequence shown here is derived from an EMBL/GenBank/DDBJ whole genome shotgun (WGS) entry which is preliminary data.</text>
</comment>
<keyword evidence="2" id="KW-0812">Transmembrane</keyword>
<reference evidence="4" key="1">
    <citation type="submission" date="2023-06" db="EMBL/GenBank/DDBJ databases">
        <authorList>
            <person name="Delattre M."/>
        </authorList>
    </citation>
    <scope>NUCLEOTIDE SEQUENCE</scope>
    <source>
        <strain evidence="4">AF72</strain>
    </source>
</reference>
<feature type="non-terminal residue" evidence="4">
    <location>
        <position position="1"/>
    </location>
</feature>
<evidence type="ECO:0000256" key="2">
    <source>
        <dbReference type="SAM" id="Phobius"/>
    </source>
</evidence>
<keyword evidence="5" id="KW-1185">Reference proteome</keyword>
<dbReference type="AlphaFoldDB" id="A0AA36G0N5"/>
<protein>
    <submittedName>
        <fullName evidence="4">Uncharacterized protein</fullName>
    </submittedName>
</protein>
<accession>A0AA36G0N5</accession>
<evidence type="ECO:0000313" key="4">
    <source>
        <dbReference type="EMBL" id="CAJ0575222.1"/>
    </source>
</evidence>
<dbReference type="EMBL" id="CATQJA010002609">
    <property type="protein sequence ID" value="CAJ0572938.1"/>
    <property type="molecule type" value="Genomic_DNA"/>
</dbReference>
<gene>
    <name evidence="3" type="ORF">MSPICULIGERA_LOCUS11311</name>
    <name evidence="4" type="ORF">MSPICULIGERA_LOCUS13537</name>
</gene>
<dbReference type="EMBL" id="CATQJA010002636">
    <property type="protein sequence ID" value="CAJ0575222.1"/>
    <property type="molecule type" value="Genomic_DNA"/>
</dbReference>
<proteinExistence type="predicted"/>
<name>A0AA36G0N5_9BILA</name>
<feature type="transmembrane region" description="Helical" evidence="2">
    <location>
        <begin position="6"/>
        <end position="32"/>
    </location>
</feature>